<feature type="domain" description="Fibronectin type-III" evidence="12">
    <location>
        <begin position="745"/>
        <end position="841"/>
    </location>
</feature>
<dbReference type="PANTHER" id="PTHR13460:SF0">
    <property type="entry name" value="MALECTIN"/>
    <property type="match status" value="1"/>
</dbReference>
<evidence type="ECO:0000256" key="2">
    <source>
        <dbReference type="ARBA" id="ARBA00006865"/>
    </source>
</evidence>
<dbReference type="GO" id="GO:0045493">
    <property type="term" value="P:xylan catabolic process"/>
    <property type="evidence" value="ECO:0007669"/>
    <property type="project" value="UniProtKB-KW"/>
</dbReference>
<dbReference type="RefSeq" id="WP_114207754.1">
    <property type="nucleotide sequence ID" value="NZ_CP030840.1"/>
</dbReference>
<dbReference type="SMART" id="SM00060">
    <property type="entry name" value="FN3"/>
    <property type="match status" value="4"/>
</dbReference>
<evidence type="ECO:0000256" key="4">
    <source>
        <dbReference type="ARBA" id="ARBA00022692"/>
    </source>
</evidence>
<gene>
    <name evidence="14" type="ORF">ACPOL_3286</name>
</gene>
<dbReference type="InterPro" id="IPR000757">
    <property type="entry name" value="Beta-glucanase-like"/>
</dbReference>
<reference evidence="14 15" key="1">
    <citation type="journal article" date="2018" name="Front. Microbiol.">
        <title>Hydrolytic Capabilities as a Key to Environmental Success: Chitinolytic and Cellulolytic Acidobacteria From Acidic Sub-arctic Soils and Boreal Peatlands.</title>
        <authorList>
            <person name="Belova S.E."/>
            <person name="Ravin N.V."/>
            <person name="Pankratov T.A."/>
            <person name="Rakitin A.L."/>
            <person name="Ivanova A.A."/>
            <person name="Beletsky A.V."/>
            <person name="Mardanov A.V."/>
            <person name="Sinninghe Damste J.S."/>
            <person name="Dedysh S.N."/>
        </authorList>
    </citation>
    <scope>NUCLEOTIDE SEQUENCE [LARGE SCALE GENOMIC DNA]</scope>
    <source>
        <strain evidence="14 15">SBC82</strain>
    </source>
</reference>
<feature type="domain" description="Fibronectin type-III" evidence="12">
    <location>
        <begin position="316"/>
        <end position="411"/>
    </location>
</feature>
<dbReference type="PROSITE" id="PS50853">
    <property type="entry name" value="FN3"/>
    <property type="match status" value="4"/>
</dbReference>
<dbReference type="CDD" id="cd00063">
    <property type="entry name" value="FN3"/>
    <property type="match status" value="4"/>
</dbReference>
<accession>A0A2Z5G0L4</accession>
<dbReference type="Pfam" id="PF11721">
    <property type="entry name" value="Malectin"/>
    <property type="match status" value="4"/>
</dbReference>
<dbReference type="PROSITE" id="PS51762">
    <property type="entry name" value="GH16_2"/>
    <property type="match status" value="1"/>
</dbReference>
<organism evidence="14 15">
    <name type="scientific">Acidisarcina polymorpha</name>
    <dbReference type="NCBI Taxonomy" id="2211140"/>
    <lineage>
        <taxon>Bacteria</taxon>
        <taxon>Pseudomonadati</taxon>
        <taxon>Acidobacteriota</taxon>
        <taxon>Terriglobia</taxon>
        <taxon>Terriglobales</taxon>
        <taxon>Acidobacteriaceae</taxon>
        <taxon>Acidisarcina</taxon>
    </lineage>
</organism>
<comment type="similarity">
    <text evidence="3">Belongs to the malectin family.</text>
</comment>
<dbReference type="GO" id="GO:0016020">
    <property type="term" value="C:membrane"/>
    <property type="evidence" value="ECO:0007669"/>
    <property type="project" value="TreeGrafter"/>
</dbReference>
<dbReference type="GO" id="GO:0004553">
    <property type="term" value="F:hydrolase activity, hydrolyzing O-glycosyl compounds"/>
    <property type="evidence" value="ECO:0007669"/>
    <property type="project" value="InterPro"/>
</dbReference>
<name>A0A2Z5G0L4_9BACT</name>
<evidence type="ECO:0000256" key="5">
    <source>
        <dbReference type="ARBA" id="ARBA00022729"/>
    </source>
</evidence>
<keyword evidence="4" id="KW-0812">Transmembrane</keyword>
<evidence type="ECO:0000256" key="6">
    <source>
        <dbReference type="ARBA" id="ARBA00022824"/>
    </source>
</evidence>
<keyword evidence="5" id="KW-0732">Signal</keyword>
<dbReference type="InterPro" id="IPR013783">
    <property type="entry name" value="Ig-like_fold"/>
</dbReference>
<keyword evidence="9" id="KW-0325">Glycoprotein</keyword>
<keyword evidence="15" id="KW-1185">Reference proteome</keyword>
<dbReference type="GO" id="GO:0030246">
    <property type="term" value="F:carbohydrate binding"/>
    <property type="evidence" value="ECO:0007669"/>
    <property type="project" value="InterPro"/>
</dbReference>
<feature type="domain" description="Fibronectin type-III" evidence="12">
    <location>
        <begin position="852"/>
        <end position="948"/>
    </location>
</feature>
<keyword evidence="8" id="KW-0472">Membrane</keyword>
<dbReference type="PANTHER" id="PTHR13460">
    <property type="match status" value="1"/>
</dbReference>
<protein>
    <submittedName>
        <fullName evidence="14">Endo-1,4-beta-xylanase A</fullName>
    </submittedName>
</protein>
<dbReference type="Proteomes" id="UP000253606">
    <property type="component" value="Chromosome"/>
</dbReference>
<comment type="subcellular location">
    <subcellularLocation>
        <location evidence="1">Endoplasmic reticulum membrane</location>
        <topology evidence="1">Single-pass type I membrane protein</topology>
    </subcellularLocation>
</comment>
<dbReference type="Gene3D" id="2.60.120.200">
    <property type="match status" value="1"/>
</dbReference>
<evidence type="ECO:0000256" key="8">
    <source>
        <dbReference type="ARBA" id="ARBA00023136"/>
    </source>
</evidence>
<feature type="domain" description="GH16" evidence="13">
    <location>
        <begin position="73"/>
        <end position="315"/>
    </location>
</feature>
<proteinExistence type="inferred from homology"/>
<feature type="compositionally biased region" description="Polar residues" evidence="11">
    <location>
        <begin position="828"/>
        <end position="840"/>
    </location>
</feature>
<dbReference type="InterPro" id="IPR013320">
    <property type="entry name" value="ConA-like_dom_sf"/>
</dbReference>
<keyword evidence="6" id="KW-0256">Endoplasmic reticulum</keyword>
<keyword evidence="10" id="KW-0119">Carbohydrate metabolism</keyword>
<feature type="region of interest" description="Disordered" evidence="11">
    <location>
        <begin position="828"/>
        <end position="848"/>
    </location>
</feature>
<dbReference type="Gene3D" id="2.60.40.10">
    <property type="entry name" value="Immunoglobulins"/>
    <property type="match status" value="3"/>
</dbReference>
<evidence type="ECO:0000256" key="11">
    <source>
        <dbReference type="SAM" id="MobiDB-lite"/>
    </source>
</evidence>
<dbReference type="Pfam" id="PF00041">
    <property type="entry name" value="fn3"/>
    <property type="match status" value="4"/>
</dbReference>
<dbReference type="InterPro" id="IPR003961">
    <property type="entry name" value="FN3_dom"/>
</dbReference>
<dbReference type="InterPro" id="IPR036116">
    <property type="entry name" value="FN3_sf"/>
</dbReference>
<keyword evidence="14" id="KW-0858">Xylan degradation</keyword>
<dbReference type="Pfam" id="PF00722">
    <property type="entry name" value="Glyco_hydro_16"/>
    <property type="match status" value="1"/>
</dbReference>
<evidence type="ECO:0000256" key="1">
    <source>
        <dbReference type="ARBA" id="ARBA00004115"/>
    </source>
</evidence>
<dbReference type="KEGG" id="abas:ACPOL_3286"/>
<evidence type="ECO:0000259" key="12">
    <source>
        <dbReference type="PROSITE" id="PS50853"/>
    </source>
</evidence>
<dbReference type="SUPFAM" id="SSF49265">
    <property type="entry name" value="Fibronectin type III"/>
    <property type="match status" value="3"/>
</dbReference>
<evidence type="ECO:0000259" key="13">
    <source>
        <dbReference type="PROSITE" id="PS51762"/>
    </source>
</evidence>
<keyword evidence="14" id="KW-0624">Polysaccharide degradation</keyword>
<evidence type="ECO:0000256" key="10">
    <source>
        <dbReference type="ARBA" id="ARBA00023277"/>
    </source>
</evidence>
<dbReference type="InterPro" id="IPR021720">
    <property type="entry name" value="Malectin_dom"/>
</dbReference>
<dbReference type="EMBL" id="CP030840">
    <property type="protein sequence ID" value="AXC12579.1"/>
    <property type="molecule type" value="Genomic_DNA"/>
</dbReference>
<dbReference type="InterPro" id="IPR039155">
    <property type="entry name" value="MLEC"/>
</dbReference>
<comment type="similarity">
    <text evidence="2">Belongs to the glycosyl hydrolase 16 family.</text>
</comment>
<evidence type="ECO:0000313" key="14">
    <source>
        <dbReference type="EMBL" id="AXC12579.1"/>
    </source>
</evidence>
<keyword evidence="14" id="KW-0326">Glycosidase</keyword>
<keyword evidence="14" id="KW-0378">Hydrolase</keyword>
<dbReference type="Gene3D" id="2.60.120.430">
    <property type="entry name" value="Galactose-binding lectin"/>
    <property type="match status" value="4"/>
</dbReference>
<dbReference type="SUPFAM" id="SSF49899">
    <property type="entry name" value="Concanavalin A-like lectins/glucanases"/>
    <property type="match status" value="1"/>
</dbReference>
<evidence type="ECO:0000313" key="15">
    <source>
        <dbReference type="Proteomes" id="UP000253606"/>
    </source>
</evidence>
<evidence type="ECO:0000256" key="3">
    <source>
        <dbReference type="ARBA" id="ARBA00009141"/>
    </source>
</evidence>
<dbReference type="OrthoDB" id="2480289at2"/>
<dbReference type="CDD" id="cd08023">
    <property type="entry name" value="GH16_laminarinase_like"/>
    <property type="match status" value="1"/>
</dbReference>
<evidence type="ECO:0000256" key="7">
    <source>
        <dbReference type="ARBA" id="ARBA00022989"/>
    </source>
</evidence>
<sequence>MNQRIFQSRSGAYSGQSALQIVTGLIKFVARSQHAAIVLAATCVLCTTSLHAQWTQVWGGNFPGAAGATYNHSQWWNDVQPTAVWGDGTIQNTSDSLSNVYLDGNGDLVIAMTYNPNNAVPYTSARLTSTYAAGPYGKIDARIQNPSALGMGAAFWALGADAYPAATGPGSSHPSTSGGVPWPWCGELDMMEIQAKTSNHNGSTIHGGETDSQTSYEYGGLSSAINLTGNATFDNGFHVFTTEWSPYTMTYLLDGVQYATYNLANIGATDQWEMNQPINFILSSGIGGNGGTPNGQGFPSNLVVNYVDYSQWAAGAPSPVTGLTAKATNSNAVSLSWNASSTSGVYYDIYASTTAGAAPSLATLVAQNVTTTSYVHTGLQPSTTYYYTVVSANFGGESSATNATVTTQAPGNSTGMQLSAGGYAVGTYMNSNFVLGGNTNYHYNVGPPSGLTAVNTSQVTNPAPQAVYNTERWGAAAWTITGLTPLAGYNVRLHFVEFAHTAAGQRNFNVSINSDQVLTNFDIFAAAGAADTAIAEEFYTTADENGIIELQTAPGTTSVADLNPTINAIEIIPATGSNPVGAAPGTTTDLAINSGGPAVGSFVADEDFNGGDVATNTNTITLGANSAPEAVYQDQRYVPFTYVLTGMIADASYTVKLHFAETYWTAAGQRIFNVVINGTPALTGLDVFKTAGGENVAYDPSLAAKADKYGQIIVQFIYGGADQPFINGIEAIQSGGASCGAIPSAPAGLSANASSSTAISLSWNAVTPPANCSINSYNVYRSTTSGFTPSSATLIGKGISGTSYSSTGLSAGTTYYYVVEALDADGSSGPSSQASATTQPTGGGSCSVAPSAPTGLAATAASSSSIGLSWTAVAPPTNCTITSYRVYGSTTSGFTPSSTTLLSNSVTSTSYTNTGLLASTTYYYVVEATNSDGTSVASSQASAKTSASSSPGSEIVAIASGGPAVSDSGGGDASFVADEDFSGGGGATSANTITTAGVANAAPEAVYQSERAGSFTYTIPGLTAGNQYTVLLHFAEFYWTAAGKRVFNVAINGTPVLSNFDIYATVGANKALVEQFTATANSTGQIDIAYTPGAADQPKSSGIEIRSTSGGSTCSTLPSAPAGLTAAATSSSSIGLTWTADTAPENCTITSYNVYGSATSGFTPSSSNLIATVTSPSDSITGLSASKTYYYVVEAVDADGNSAASTQVSATTQPAGDFIAINSGGPAVSNSGGGDAPFAADEDFSGGGTDTSVNTITTAGVVNAAPAAVYQSERAGAFTYTIPGLVAGSTHTVLLHFCEYYFTASGERVFNVAINGTPVLTNFDIYAAAGANKALVEQFSATANSSGQIVIAYTTGTKDQPKSSGIEIR</sequence>
<evidence type="ECO:0000256" key="9">
    <source>
        <dbReference type="ARBA" id="ARBA00023180"/>
    </source>
</evidence>
<feature type="domain" description="Fibronectin type-III" evidence="12">
    <location>
        <begin position="1120"/>
        <end position="1215"/>
    </location>
</feature>
<keyword evidence="7" id="KW-1133">Transmembrane helix</keyword>